<evidence type="ECO:0000256" key="1">
    <source>
        <dbReference type="SAM" id="MobiDB-lite"/>
    </source>
</evidence>
<organism evidence="2 3">
    <name type="scientific">Athelia psychrophila</name>
    <dbReference type="NCBI Taxonomy" id="1759441"/>
    <lineage>
        <taxon>Eukaryota</taxon>
        <taxon>Fungi</taxon>
        <taxon>Dikarya</taxon>
        <taxon>Basidiomycota</taxon>
        <taxon>Agaricomycotina</taxon>
        <taxon>Agaricomycetes</taxon>
        <taxon>Agaricomycetidae</taxon>
        <taxon>Atheliales</taxon>
        <taxon>Atheliaceae</taxon>
        <taxon>Athelia</taxon>
    </lineage>
</organism>
<evidence type="ECO:0000313" key="2">
    <source>
        <dbReference type="EMBL" id="KZP25502.1"/>
    </source>
</evidence>
<dbReference type="Proteomes" id="UP000076532">
    <property type="component" value="Unassembled WGS sequence"/>
</dbReference>
<feature type="region of interest" description="Disordered" evidence="1">
    <location>
        <begin position="54"/>
        <end position="98"/>
    </location>
</feature>
<dbReference type="AlphaFoldDB" id="A0A166NYA9"/>
<keyword evidence="3" id="KW-1185">Reference proteome</keyword>
<feature type="compositionally biased region" description="Polar residues" evidence="1">
    <location>
        <begin position="7"/>
        <end position="20"/>
    </location>
</feature>
<name>A0A166NYA9_9AGAM</name>
<protein>
    <submittedName>
        <fullName evidence="2">Uncharacterized protein</fullName>
    </submittedName>
</protein>
<feature type="region of interest" description="Disordered" evidence="1">
    <location>
        <begin position="1"/>
        <end position="33"/>
    </location>
</feature>
<dbReference type="EMBL" id="KV417520">
    <property type="protein sequence ID" value="KZP25502.1"/>
    <property type="molecule type" value="Genomic_DNA"/>
</dbReference>
<reference evidence="2 3" key="1">
    <citation type="journal article" date="2016" name="Mol. Biol. Evol.">
        <title>Comparative Genomics of Early-Diverging Mushroom-Forming Fungi Provides Insights into the Origins of Lignocellulose Decay Capabilities.</title>
        <authorList>
            <person name="Nagy L.G."/>
            <person name="Riley R."/>
            <person name="Tritt A."/>
            <person name="Adam C."/>
            <person name="Daum C."/>
            <person name="Floudas D."/>
            <person name="Sun H."/>
            <person name="Yadav J.S."/>
            <person name="Pangilinan J."/>
            <person name="Larsson K.H."/>
            <person name="Matsuura K."/>
            <person name="Barry K."/>
            <person name="Labutti K."/>
            <person name="Kuo R."/>
            <person name="Ohm R.A."/>
            <person name="Bhattacharya S.S."/>
            <person name="Shirouzu T."/>
            <person name="Yoshinaga Y."/>
            <person name="Martin F.M."/>
            <person name="Grigoriev I.V."/>
            <person name="Hibbett D.S."/>
        </authorList>
    </citation>
    <scope>NUCLEOTIDE SEQUENCE [LARGE SCALE GENOMIC DNA]</scope>
    <source>
        <strain evidence="2 3">CBS 109695</strain>
    </source>
</reference>
<evidence type="ECO:0000313" key="3">
    <source>
        <dbReference type="Proteomes" id="UP000076532"/>
    </source>
</evidence>
<gene>
    <name evidence="2" type="ORF">FIBSPDRAFT_950208</name>
</gene>
<dbReference type="OrthoDB" id="2688210at2759"/>
<feature type="compositionally biased region" description="Basic and acidic residues" evidence="1">
    <location>
        <begin position="88"/>
        <end position="98"/>
    </location>
</feature>
<proteinExistence type="predicted"/>
<sequence>MERISADPNSLQSPDFSTQEWEAARDEIIAGNPNTDHVNAAALLAVGWKATNNEQKRRWTTQQAADLQEEQARTDQQQADKTQDEEDRERLKTDAADEERKKYKQKFIPIPDRPLSVDFVIHSIADSARTTLRKGDLVELYFCTPLGIQAALSNPKRMLEASAIGQDEDGNLTLTSKAALQAVKGLTQDDDLTMEQFCLATPIFLQQAALAGWPEDRIQMFAQFWDALQNHQWRWHHDPLRTRALIKYQAVQRRRWHVAMQTPGQGYSLALINEAILGQTYDELYSEERLQKDRARDALPYREFGRNGE</sequence>
<accession>A0A166NYA9</accession>